<proteinExistence type="inferred from homology"/>
<dbReference type="EMBL" id="CYRX01000031">
    <property type="protein sequence ID" value="CUH61377.1"/>
    <property type="molecule type" value="Genomic_DNA"/>
</dbReference>
<dbReference type="InterPro" id="IPR035952">
    <property type="entry name" value="Rhomboid-like_sf"/>
</dbReference>
<evidence type="ECO:0000256" key="3">
    <source>
        <dbReference type="ARBA" id="ARBA00022692"/>
    </source>
</evidence>
<evidence type="ECO:0000259" key="9">
    <source>
        <dbReference type="Pfam" id="PF01694"/>
    </source>
</evidence>
<dbReference type="STRING" id="266809.PM03_12020"/>
<dbReference type="SUPFAM" id="SSF144091">
    <property type="entry name" value="Rhomboid-like"/>
    <property type="match status" value="1"/>
</dbReference>
<feature type="region of interest" description="Disordered" evidence="7">
    <location>
        <begin position="229"/>
        <end position="252"/>
    </location>
</feature>
<dbReference type="PANTHER" id="PTHR43731:SF14">
    <property type="entry name" value="PRESENILIN-ASSOCIATED RHOMBOID-LIKE PROTEIN, MITOCHONDRIAL"/>
    <property type="match status" value="1"/>
</dbReference>
<evidence type="ECO:0000256" key="7">
    <source>
        <dbReference type="SAM" id="MobiDB-lite"/>
    </source>
</evidence>
<evidence type="ECO:0000256" key="6">
    <source>
        <dbReference type="ARBA" id="ARBA00023136"/>
    </source>
</evidence>
<evidence type="ECO:0000256" key="1">
    <source>
        <dbReference type="ARBA" id="ARBA00004141"/>
    </source>
</evidence>
<evidence type="ECO:0000256" key="2">
    <source>
        <dbReference type="ARBA" id="ARBA00009045"/>
    </source>
</evidence>
<dbReference type="GO" id="GO:0016020">
    <property type="term" value="C:membrane"/>
    <property type="evidence" value="ECO:0007669"/>
    <property type="project" value="UniProtKB-SubCell"/>
</dbReference>
<keyword evidence="5 8" id="KW-1133">Transmembrane helix</keyword>
<accession>A0A0P1F1N6</accession>
<dbReference type="Gene3D" id="1.20.1540.10">
    <property type="entry name" value="Rhomboid-like"/>
    <property type="match status" value="1"/>
</dbReference>
<dbReference type="eggNOG" id="COG0705">
    <property type="taxonomic scope" value="Bacteria"/>
</dbReference>
<dbReference type="AlphaFoldDB" id="A0A0P1F1N6"/>
<name>A0A0P1F1N6_9RHOB</name>
<keyword evidence="4" id="KW-0378">Hydrolase</keyword>
<evidence type="ECO:0000256" key="5">
    <source>
        <dbReference type="ARBA" id="ARBA00022989"/>
    </source>
</evidence>
<dbReference type="GO" id="GO:0004252">
    <property type="term" value="F:serine-type endopeptidase activity"/>
    <property type="evidence" value="ECO:0007669"/>
    <property type="project" value="InterPro"/>
</dbReference>
<feature type="transmembrane region" description="Helical" evidence="8">
    <location>
        <begin position="123"/>
        <end position="143"/>
    </location>
</feature>
<dbReference type="InterPro" id="IPR050925">
    <property type="entry name" value="Rhomboid_protease_S54"/>
</dbReference>
<dbReference type="PANTHER" id="PTHR43731">
    <property type="entry name" value="RHOMBOID PROTEASE"/>
    <property type="match status" value="1"/>
</dbReference>
<evidence type="ECO:0000256" key="8">
    <source>
        <dbReference type="SAM" id="Phobius"/>
    </source>
</evidence>
<protein>
    <submittedName>
        <fullName evidence="10">Rhomboid family protein</fullName>
    </submittedName>
</protein>
<feature type="transmembrane region" description="Helical" evidence="8">
    <location>
        <begin position="189"/>
        <end position="210"/>
    </location>
</feature>
<feature type="transmembrane region" description="Helical" evidence="8">
    <location>
        <begin position="99"/>
        <end position="117"/>
    </location>
</feature>
<dbReference type="Pfam" id="PF01694">
    <property type="entry name" value="Rhomboid"/>
    <property type="match status" value="1"/>
</dbReference>
<reference evidence="10 11" key="1">
    <citation type="submission" date="2015-09" db="EMBL/GenBank/DDBJ databases">
        <authorList>
            <consortium name="Swine Surveillance"/>
        </authorList>
    </citation>
    <scope>NUCLEOTIDE SEQUENCE [LARGE SCALE GENOMIC DNA]</scope>
    <source>
        <strain evidence="10 11">CECT 5294</strain>
    </source>
</reference>
<evidence type="ECO:0000313" key="10">
    <source>
        <dbReference type="EMBL" id="CUH61377.1"/>
    </source>
</evidence>
<keyword evidence="6 8" id="KW-0472">Membrane</keyword>
<organism evidence="10 11">
    <name type="scientific">Thalassobacter stenotrophicus</name>
    <dbReference type="NCBI Taxonomy" id="266809"/>
    <lineage>
        <taxon>Bacteria</taxon>
        <taxon>Pseudomonadati</taxon>
        <taxon>Pseudomonadota</taxon>
        <taxon>Alphaproteobacteria</taxon>
        <taxon>Rhodobacterales</taxon>
        <taxon>Roseobacteraceae</taxon>
        <taxon>Thalassobacter</taxon>
    </lineage>
</organism>
<feature type="transmembrane region" description="Helical" evidence="8">
    <location>
        <begin position="67"/>
        <end position="87"/>
    </location>
</feature>
<gene>
    <name evidence="10" type="ORF">THS5294_02684</name>
</gene>
<dbReference type="InterPro" id="IPR022764">
    <property type="entry name" value="Peptidase_S54_rhomboid_dom"/>
</dbReference>
<comment type="similarity">
    <text evidence="2">Belongs to the peptidase S54 family.</text>
</comment>
<evidence type="ECO:0000256" key="4">
    <source>
        <dbReference type="ARBA" id="ARBA00022801"/>
    </source>
</evidence>
<feature type="domain" description="Peptidase S54 rhomboid" evidence="9">
    <location>
        <begin position="59"/>
        <end position="206"/>
    </location>
</feature>
<feature type="transmembrane region" description="Helical" evidence="8">
    <location>
        <begin position="12"/>
        <end position="33"/>
    </location>
</feature>
<comment type="subcellular location">
    <subcellularLocation>
        <location evidence="1">Membrane</location>
        <topology evidence="1">Multi-pass membrane protein</topology>
    </subcellularLocation>
</comment>
<keyword evidence="3 8" id="KW-0812">Transmembrane</keyword>
<evidence type="ECO:0000313" key="11">
    <source>
        <dbReference type="Proteomes" id="UP000051298"/>
    </source>
</evidence>
<sequence>MIPIRDHNPSRRVPYVTYALLAANILIFLSYGFEPNGRAAAMVFGSFGAIPIEIAQGFELHTLVTSMFLHGGWMHLAGNMLFLYIFGDNMEDQLGHLPFAGFYAIGGILATLAHIAVDPFSRIPLVGASGAIAAVMGGYLLLFPKARIDIFVFFVIIIRIIPVPAWMVLAIWFGLQLFNGVSAGSASAVAYWAHAGGFIAGFVMTLPWWIARGGPRFWQHTQMHPPHPEAQYARSHIPRTGRRNTGPWGPKR</sequence>
<feature type="transmembrane region" description="Helical" evidence="8">
    <location>
        <begin position="150"/>
        <end position="177"/>
    </location>
</feature>
<dbReference type="RefSeq" id="WP_058124133.1">
    <property type="nucleotide sequence ID" value="NZ_CYRX01000031.1"/>
</dbReference>
<dbReference type="Proteomes" id="UP000051298">
    <property type="component" value="Unassembled WGS sequence"/>
</dbReference>